<evidence type="ECO:0000313" key="1">
    <source>
        <dbReference type="EMBL" id="EHM53762.1"/>
    </source>
</evidence>
<sequence length="87" mass="9956">MMIVNIYTISRLTKQMKVNRLHLLQTAIKIVITTDQIQDLHQVIAIVVLIKIQDLYQVTAVVVLNKIQRIHQAMGVVLSLLIRDSLI</sequence>
<dbReference type="AlphaFoldDB" id="G9ZFS0"/>
<evidence type="ECO:0000313" key="2">
    <source>
        <dbReference type="Proteomes" id="UP000004750"/>
    </source>
</evidence>
<protein>
    <submittedName>
        <fullName evidence="1">Uncharacterized protein</fullName>
    </submittedName>
</protein>
<name>G9ZFS0_9GAMM</name>
<dbReference type="Proteomes" id="UP000004750">
    <property type="component" value="Unassembled WGS sequence"/>
</dbReference>
<organism evidence="1 2">
    <name type="scientific">Cardiobacterium valvarum F0432</name>
    <dbReference type="NCBI Taxonomy" id="797473"/>
    <lineage>
        <taxon>Bacteria</taxon>
        <taxon>Pseudomonadati</taxon>
        <taxon>Pseudomonadota</taxon>
        <taxon>Gammaproteobacteria</taxon>
        <taxon>Cardiobacteriales</taxon>
        <taxon>Cardiobacteriaceae</taxon>
        <taxon>Cardiobacterium</taxon>
    </lineage>
</organism>
<proteinExistence type="predicted"/>
<dbReference type="HOGENOM" id="CLU_2477666_0_0_6"/>
<dbReference type="EMBL" id="AGCM01000088">
    <property type="protein sequence ID" value="EHM53762.1"/>
    <property type="molecule type" value="Genomic_DNA"/>
</dbReference>
<gene>
    <name evidence="1" type="ORF">HMPREF9080_01572</name>
</gene>
<accession>G9ZFS0</accession>
<comment type="caution">
    <text evidence="1">The sequence shown here is derived from an EMBL/GenBank/DDBJ whole genome shotgun (WGS) entry which is preliminary data.</text>
</comment>
<reference evidence="1 2" key="1">
    <citation type="submission" date="2011-08" db="EMBL/GenBank/DDBJ databases">
        <authorList>
            <person name="Weinstock G."/>
            <person name="Sodergren E."/>
            <person name="Clifton S."/>
            <person name="Fulton L."/>
            <person name="Fulton B."/>
            <person name="Courtney L."/>
            <person name="Fronick C."/>
            <person name="Harrison M."/>
            <person name="Strong C."/>
            <person name="Farmer C."/>
            <person name="Delahaunty K."/>
            <person name="Markovic C."/>
            <person name="Hall O."/>
            <person name="Minx P."/>
            <person name="Tomlinson C."/>
            <person name="Mitreva M."/>
            <person name="Hou S."/>
            <person name="Chen J."/>
            <person name="Wollam A."/>
            <person name="Pepin K.H."/>
            <person name="Johnson M."/>
            <person name="Bhonagiri V."/>
            <person name="Zhang X."/>
            <person name="Suruliraj S."/>
            <person name="Warren W."/>
            <person name="Chinwalla A."/>
            <person name="Mardis E.R."/>
            <person name="Wilson R.K."/>
        </authorList>
    </citation>
    <scope>NUCLEOTIDE SEQUENCE [LARGE SCALE GENOMIC DNA]</scope>
    <source>
        <strain evidence="1 2">F0432</strain>
    </source>
</reference>